<dbReference type="PANTHER" id="PTHR12100">
    <property type="entry name" value="SEC10"/>
    <property type="match status" value="1"/>
</dbReference>
<feature type="domain" description="Exocyst complex component Sec10-like alpha-helical bundle" evidence="8">
    <location>
        <begin position="159"/>
        <end position="701"/>
    </location>
</feature>
<keyword evidence="3" id="KW-0813">Transport</keyword>
<dbReference type="WBParaSite" id="nRc.2.0.1.t04428-RA">
    <property type="protein sequence ID" value="nRc.2.0.1.t04428-RA"/>
    <property type="gene ID" value="nRc.2.0.1.g04428"/>
</dbReference>
<evidence type="ECO:0000313" key="11">
    <source>
        <dbReference type="WBParaSite" id="nRc.2.0.1.t04428-RA"/>
    </source>
</evidence>
<evidence type="ECO:0000256" key="1">
    <source>
        <dbReference type="ARBA" id="ARBA00006572"/>
    </source>
</evidence>
<keyword evidence="4" id="KW-0268">Exocytosis</keyword>
<dbReference type="Proteomes" id="UP000887565">
    <property type="component" value="Unplaced"/>
</dbReference>
<dbReference type="GO" id="GO:0000145">
    <property type="term" value="C:exocyst"/>
    <property type="evidence" value="ECO:0007669"/>
    <property type="project" value="TreeGrafter"/>
</dbReference>
<feature type="domain" description="Exocyst complex component Sec10 N-terminal" evidence="9">
    <location>
        <begin position="41"/>
        <end position="153"/>
    </location>
</feature>
<keyword evidence="5 7" id="KW-0175">Coiled coil</keyword>
<evidence type="ECO:0000259" key="9">
    <source>
        <dbReference type="Pfam" id="PF20667"/>
    </source>
</evidence>
<accession>A0A915HR75</accession>
<dbReference type="Pfam" id="PF07393">
    <property type="entry name" value="Sec10_HB"/>
    <property type="match status" value="1"/>
</dbReference>
<evidence type="ECO:0000256" key="4">
    <source>
        <dbReference type="ARBA" id="ARBA00022483"/>
    </source>
</evidence>
<evidence type="ECO:0000313" key="10">
    <source>
        <dbReference type="Proteomes" id="UP000887565"/>
    </source>
</evidence>
<reference evidence="11" key="1">
    <citation type="submission" date="2022-11" db="UniProtKB">
        <authorList>
            <consortium name="WormBaseParasite"/>
        </authorList>
    </citation>
    <scope>IDENTIFICATION</scope>
</reference>
<sequence>MTFLKTYAEDLESDAFDPEEYVERLAWRLTGADKNPLNASNLHHAFEEEISNLQILSDQCISKITRLQNQCREEEEEYYVALERLQAENADGFDKLKALNERINAVAAKVVHLGDQLQSVNEPRCRTFDALQLMKHFNEFLADHPLESEIFTDPDRLLESAEVIHKLSLVAQELPVDKFSNVQSRINFKYDEIERLLIEEFVRMQQLNNKQAMKTLATILSLFKNYSLCIDAFIEHCQYQAFRTSDLFADILKLCVKIAPLVDEIFPNPQQVMSKLVLNIFHGKIQECVQARLSSSNGNVDSESYLVDLHDLYSKTQKLMADLSPLNISNDKDYLPTLCRSLFAKYLENYMTIEKAFLSSQCTSLLQKYYESKNHHKRNVQSTGLLDFKRDIQARFLPESFGGETFLSEELAINILQETKQAVQRCYSQSPPSQMPANVQIIFDILLTHLYQEHLDYALEINLYCIPLGDPKTEPETHFFKVVRQTAAISHLFEKQFDDVIFPLIKNTPQQDTCLENKKKALSNLEAKLSNGLDKLMNAIIGYVKFILTSEQKKTDFRPENDEATIVPLCSNACSQVVKYMSAQVDNVKDSLDGANLESVLTELGIRLHRTILEHIYQFSYSTQGAMLLVCDISEYRKLANSLKIPFLNKLYEIFQQLCTLLVVSADHLPSACTADLLGDVDRTIVSNFVQLRADYKTAKLYNLVSA</sequence>
<name>A0A915HR75_ROMCU</name>
<comment type="similarity">
    <text evidence="1">Belongs to the SEC10 family.</text>
</comment>
<evidence type="ECO:0000259" key="8">
    <source>
        <dbReference type="Pfam" id="PF07393"/>
    </source>
</evidence>
<dbReference type="InterPro" id="IPR048625">
    <property type="entry name" value="Sec10_N"/>
</dbReference>
<dbReference type="PANTHER" id="PTHR12100:SF0">
    <property type="entry name" value="EXOCYST COMPLEX COMPONENT 5"/>
    <property type="match status" value="1"/>
</dbReference>
<dbReference type="Pfam" id="PF20667">
    <property type="entry name" value="Sec10_N"/>
    <property type="match status" value="1"/>
</dbReference>
<dbReference type="InterPro" id="IPR048627">
    <property type="entry name" value="Sec10_HB"/>
</dbReference>
<keyword evidence="10" id="KW-1185">Reference proteome</keyword>
<dbReference type="OMA" id="PLCKHHY"/>
<dbReference type="GO" id="GO:0006887">
    <property type="term" value="P:exocytosis"/>
    <property type="evidence" value="ECO:0007669"/>
    <property type="project" value="UniProtKB-KW"/>
</dbReference>
<protein>
    <recommendedName>
        <fullName evidence="2">Exocyst complex component 5</fullName>
    </recommendedName>
    <alternativeName>
        <fullName evidence="6">Exocyst complex component Sec10</fullName>
    </alternativeName>
</protein>
<dbReference type="InterPro" id="IPR009976">
    <property type="entry name" value="Sec10-like"/>
</dbReference>
<feature type="coiled-coil region" evidence="7">
    <location>
        <begin position="57"/>
        <end position="102"/>
    </location>
</feature>
<dbReference type="GO" id="GO:0006893">
    <property type="term" value="P:Golgi to plasma membrane transport"/>
    <property type="evidence" value="ECO:0007669"/>
    <property type="project" value="TreeGrafter"/>
</dbReference>
<evidence type="ECO:0000256" key="3">
    <source>
        <dbReference type="ARBA" id="ARBA00022448"/>
    </source>
</evidence>
<proteinExistence type="inferred from homology"/>
<organism evidence="10 11">
    <name type="scientific">Romanomermis culicivorax</name>
    <name type="common">Nematode worm</name>
    <dbReference type="NCBI Taxonomy" id="13658"/>
    <lineage>
        <taxon>Eukaryota</taxon>
        <taxon>Metazoa</taxon>
        <taxon>Ecdysozoa</taxon>
        <taxon>Nematoda</taxon>
        <taxon>Enoplea</taxon>
        <taxon>Dorylaimia</taxon>
        <taxon>Mermithida</taxon>
        <taxon>Mermithoidea</taxon>
        <taxon>Mermithidae</taxon>
        <taxon>Romanomermis</taxon>
    </lineage>
</organism>
<evidence type="ECO:0000256" key="7">
    <source>
        <dbReference type="SAM" id="Coils"/>
    </source>
</evidence>
<dbReference type="AlphaFoldDB" id="A0A915HR75"/>
<evidence type="ECO:0000256" key="2">
    <source>
        <dbReference type="ARBA" id="ARBA00017524"/>
    </source>
</evidence>
<evidence type="ECO:0000256" key="5">
    <source>
        <dbReference type="ARBA" id="ARBA00023054"/>
    </source>
</evidence>
<evidence type="ECO:0000256" key="6">
    <source>
        <dbReference type="ARBA" id="ARBA00031471"/>
    </source>
</evidence>